<dbReference type="InterPro" id="IPR000158">
    <property type="entry name" value="Cell_div_FtsZ"/>
</dbReference>
<dbReference type="InterPro" id="IPR008280">
    <property type="entry name" value="Tub_FtsZ_C"/>
</dbReference>
<feature type="compositionally biased region" description="Basic and acidic residues" evidence="7">
    <location>
        <begin position="389"/>
        <end position="403"/>
    </location>
</feature>
<comment type="subcellular location">
    <subcellularLocation>
        <location evidence="5">Cytoplasm</location>
    </subcellularLocation>
    <text evidence="5">Assembles at midcell at the inner surface of the cytoplasmic membrane.</text>
</comment>
<comment type="similarity">
    <text evidence="1 5">Belongs to the FtsZ family.</text>
</comment>
<dbReference type="SMART" id="SM00864">
    <property type="entry name" value="Tubulin"/>
    <property type="match status" value="1"/>
</dbReference>
<dbReference type="GO" id="GO:0005525">
    <property type="term" value="F:GTP binding"/>
    <property type="evidence" value="ECO:0007669"/>
    <property type="project" value="UniProtKB-UniRule"/>
</dbReference>
<evidence type="ECO:0000256" key="3">
    <source>
        <dbReference type="ARBA" id="ARBA00023134"/>
    </source>
</evidence>
<protein>
    <recommendedName>
        <fullName evidence="5 6">Cell division protein FtsZ</fullName>
    </recommendedName>
</protein>
<dbReference type="InterPro" id="IPR024757">
    <property type="entry name" value="FtsZ_C"/>
</dbReference>
<dbReference type="GO" id="GO:0003924">
    <property type="term" value="F:GTPase activity"/>
    <property type="evidence" value="ECO:0007669"/>
    <property type="project" value="UniProtKB-UniRule"/>
</dbReference>
<evidence type="ECO:0000259" key="9">
    <source>
        <dbReference type="SMART" id="SM00865"/>
    </source>
</evidence>
<evidence type="ECO:0000256" key="6">
    <source>
        <dbReference type="NCBIfam" id="TIGR00065"/>
    </source>
</evidence>
<evidence type="ECO:0000256" key="4">
    <source>
        <dbReference type="ARBA" id="ARBA00023210"/>
    </source>
</evidence>
<accession>A0A345Z3W5</accession>
<dbReference type="NCBIfam" id="TIGR00065">
    <property type="entry name" value="ftsZ"/>
    <property type="match status" value="1"/>
</dbReference>
<dbReference type="Gene3D" id="3.40.50.1440">
    <property type="entry name" value="Tubulin/FtsZ, GTPase domain"/>
    <property type="match status" value="1"/>
</dbReference>
<sequence>MSEINLNLNQTAKIRVVGVGGGGCNAVNRMVEENVQGVEFIVANTDAQVLAASKAETKIVIGAEISKGLGAGANPDIGRQAAIETEAKLKEVLSGSDLIFIAAGMGGGTGTGAAPEIARIAKETGALVIGIVTKPFRFEGRMRNSYAVQGIEELRKYVDSIIIISNDRLLDIIGGIPVAESFREADNILKQGVQTITDLIAVPSVINLDFADVRTVMRGKGNALFGIGIGKGPDKAIEAANKAITSSLLETSVRGAKDAIVNVTGGKNVSLNDAYDAVDIVQQASGEDLNIIFGIAINENLDDELIVTVIATGFEDDYRKTEPMFSQSFQPSNNNRQTFEAEPQIQPKPQVQSFNDYDQQVNHQNVAPANNQFENFNDEFDDEPLQNAYDRRTPLTERQDPKRPSFVQEEENEMVSIQNRMDKFKEGEDNLQPKPDAINVADNSDDDGDFPTFLRKKW</sequence>
<dbReference type="EMBL" id="CP031376">
    <property type="protein sequence ID" value="AXK51294.1"/>
    <property type="molecule type" value="Genomic_DNA"/>
</dbReference>
<feature type="domain" description="Tubulin/FtsZ GTPase" evidence="8">
    <location>
        <begin position="13"/>
        <end position="204"/>
    </location>
</feature>
<dbReference type="PANTHER" id="PTHR30314:SF3">
    <property type="entry name" value="MITOCHONDRIAL DIVISION PROTEIN FSZA"/>
    <property type="match status" value="1"/>
</dbReference>
<feature type="domain" description="Tubulin/FtsZ 2-layer sandwich" evidence="9">
    <location>
        <begin position="206"/>
        <end position="323"/>
    </location>
</feature>
<keyword evidence="4 5" id="KW-0717">Septation</keyword>
<feature type="region of interest" description="Disordered" evidence="7">
    <location>
        <begin position="425"/>
        <end position="458"/>
    </location>
</feature>
<evidence type="ECO:0000256" key="1">
    <source>
        <dbReference type="ARBA" id="ARBA00009690"/>
    </source>
</evidence>
<evidence type="ECO:0000259" key="8">
    <source>
        <dbReference type="SMART" id="SM00864"/>
    </source>
</evidence>
<feature type="binding site" evidence="5">
    <location>
        <position position="139"/>
    </location>
    <ligand>
        <name>GTP</name>
        <dbReference type="ChEBI" id="CHEBI:37565"/>
    </ligand>
</feature>
<dbReference type="SUPFAM" id="SSF52490">
    <property type="entry name" value="Tubulin nucleotide-binding domain-like"/>
    <property type="match status" value="1"/>
</dbReference>
<dbReference type="GO" id="GO:0051258">
    <property type="term" value="P:protein polymerization"/>
    <property type="evidence" value="ECO:0007669"/>
    <property type="project" value="UniProtKB-UniRule"/>
</dbReference>
<reference evidence="10 11" key="1">
    <citation type="submission" date="2018-07" db="EMBL/GenBank/DDBJ databases">
        <title>Complete genome sequence of Spiroplasma alleghenense PLHS-1 (ATCC 51752).</title>
        <authorList>
            <person name="Chou L."/>
            <person name="Lee T.-Y."/>
            <person name="Tsai Y.-M."/>
            <person name="Kuo C.-H."/>
        </authorList>
    </citation>
    <scope>NUCLEOTIDE SEQUENCE [LARGE SCALE GENOMIC DNA]</scope>
    <source>
        <strain evidence="10 11">PLHS-1</strain>
    </source>
</reference>
<evidence type="ECO:0000313" key="10">
    <source>
        <dbReference type="EMBL" id="AXK51294.1"/>
    </source>
</evidence>
<dbReference type="InterPro" id="IPR037103">
    <property type="entry name" value="Tubulin/FtsZ-like_C"/>
</dbReference>
<keyword evidence="5" id="KW-0131">Cell cycle</keyword>
<dbReference type="InterPro" id="IPR020805">
    <property type="entry name" value="Cell_div_FtsZ_CS"/>
</dbReference>
<organism evidence="10 11">
    <name type="scientific">Spiroplasma alleghenense</name>
    <dbReference type="NCBI Taxonomy" id="216931"/>
    <lineage>
        <taxon>Bacteria</taxon>
        <taxon>Bacillati</taxon>
        <taxon>Mycoplasmatota</taxon>
        <taxon>Mollicutes</taxon>
        <taxon>Entomoplasmatales</taxon>
        <taxon>Spiroplasmataceae</taxon>
        <taxon>Spiroplasma</taxon>
    </lineage>
</organism>
<keyword evidence="2 5" id="KW-0547">Nucleotide-binding</keyword>
<dbReference type="Pfam" id="PF12327">
    <property type="entry name" value="FtsZ_C"/>
    <property type="match status" value="1"/>
</dbReference>
<keyword evidence="5 10" id="KW-0132">Cell division</keyword>
<dbReference type="SMART" id="SM00865">
    <property type="entry name" value="Tubulin_C"/>
    <property type="match status" value="1"/>
</dbReference>
<dbReference type="Proteomes" id="UP000254792">
    <property type="component" value="Chromosome"/>
</dbReference>
<gene>
    <name evidence="5 10" type="primary">ftsZ</name>
    <name evidence="10" type="ORF">SALLE_v1c06220</name>
</gene>
<dbReference type="GO" id="GO:0032153">
    <property type="term" value="C:cell division site"/>
    <property type="evidence" value="ECO:0007669"/>
    <property type="project" value="UniProtKB-UniRule"/>
</dbReference>
<proteinExistence type="inferred from homology"/>
<dbReference type="AlphaFoldDB" id="A0A345Z3W5"/>
<feature type="binding site" evidence="5">
    <location>
        <position position="143"/>
    </location>
    <ligand>
        <name>GTP</name>
        <dbReference type="ChEBI" id="CHEBI:37565"/>
    </ligand>
</feature>
<dbReference type="OrthoDB" id="9813375at2"/>
<dbReference type="CDD" id="cd02201">
    <property type="entry name" value="FtsZ_type1"/>
    <property type="match status" value="1"/>
</dbReference>
<dbReference type="KEGG" id="salx:SALLE_v1c06220"/>
<comment type="function">
    <text evidence="5">Essential cell division protein that forms a contractile ring structure (Z ring) at the future cell division site. The regulation of the ring assembly controls the timing and the location of cell division. One of the functions of the FtsZ ring is to recruit other cell division proteins to the septum to produce a new cell wall between the dividing cells. Binds GTP and shows GTPase activity.</text>
</comment>
<feature type="binding site" evidence="5">
    <location>
        <begin position="21"/>
        <end position="25"/>
    </location>
    <ligand>
        <name>GTP</name>
        <dbReference type="ChEBI" id="CHEBI:37565"/>
    </ligand>
</feature>
<dbReference type="SUPFAM" id="SSF55307">
    <property type="entry name" value="Tubulin C-terminal domain-like"/>
    <property type="match status" value="1"/>
</dbReference>
<comment type="subunit">
    <text evidence="5">Homodimer. Polymerizes to form a dynamic ring structure in a strictly GTP-dependent manner. Interacts directly with several other division proteins.</text>
</comment>
<name>A0A345Z3W5_9MOLU</name>
<evidence type="ECO:0000313" key="11">
    <source>
        <dbReference type="Proteomes" id="UP000254792"/>
    </source>
</evidence>
<dbReference type="GO" id="GO:0043093">
    <property type="term" value="P:FtsZ-dependent cytokinesis"/>
    <property type="evidence" value="ECO:0007669"/>
    <property type="project" value="UniProtKB-UniRule"/>
</dbReference>
<dbReference type="GO" id="GO:0000917">
    <property type="term" value="P:division septum assembly"/>
    <property type="evidence" value="ECO:0007669"/>
    <property type="project" value="UniProtKB-KW"/>
</dbReference>
<feature type="region of interest" description="Disordered" evidence="7">
    <location>
        <begin position="389"/>
        <end position="413"/>
    </location>
</feature>
<dbReference type="PROSITE" id="PS01134">
    <property type="entry name" value="FTSZ_1"/>
    <property type="match status" value="1"/>
</dbReference>
<dbReference type="InterPro" id="IPR003008">
    <property type="entry name" value="Tubulin_FtsZ_GTPase"/>
</dbReference>
<evidence type="ECO:0000256" key="7">
    <source>
        <dbReference type="SAM" id="MobiDB-lite"/>
    </source>
</evidence>
<dbReference type="InterPro" id="IPR036525">
    <property type="entry name" value="Tubulin/FtsZ_GTPase_sf"/>
</dbReference>
<keyword evidence="5" id="KW-0963">Cytoplasm</keyword>
<evidence type="ECO:0000256" key="2">
    <source>
        <dbReference type="ARBA" id="ARBA00022741"/>
    </source>
</evidence>
<dbReference type="FunFam" id="3.40.50.1440:FF:000001">
    <property type="entry name" value="Cell division protein FtsZ"/>
    <property type="match status" value="1"/>
</dbReference>
<dbReference type="Gene3D" id="3.30.1330.20">
    <property type="entry name" value="Tubulin/FtsZ, C-terminal domain"/>
    <property type="match status" value="1"/>
</dbReference>
<evidence type="ECO:0000256" key="5">
    <source>
        <dbReference type="HAMAP-Rule" id="MF_00909"/>
    </source>
</evidence>
<dbReference type="PRINTS" id="PR00423">
    <property type="entry name" value="CELLDVISFTSZ"/>
</dbReference>
<feature type="binding site" evidence="5">
    <location>
        <begin position="108"/>
        <end position="110"/>
    </location>
    <ligand>
        <name>GTP</name>
        <dbReference type="ChEBI" id="CHEBI:37565"/>
    </ligand>
</feature>
<dbReference type="InterPro" id="IPR045061">
    <property type="entry name" value="FtsZ/CetZ"/>
</dbReference>
<dbReference type="PANTHER" id="PTHR30314">
    <property type="entry name" value="CELL DIVISION PROTEIN FTSZ-RELATED"/>
    <property type="match status" value="1"/>
</dbReference>
<feature type="binding site" evidence="5">
    <location>
        <position position="186"/>
    </location>
    <ligand>
        <name>GTP</name>
        <dbReference type="ChEBI" id="CHEBI:37565"/>
    </ligand>
</feature>
<dbReference type="Pfam" id="PF00091">
    <property type="entry name" value="Tubulin"/>
    <property type="match status" value="1"/>
</dbReference>
<dbReference type="GO" id="GO:0005737">
    <property type="term" value="C:cytoplasm"/>
    <property type="evidence" value="ECO:0007669"/>
    <property type="project" value="UniProtKB-SubCell"/>
</dbReference>
<dbReference type="HAMAP" id="MF_00909">
    <property type="entry name" value="FtsZ"/>
    <property type="match status" value="1"/>
</dbReference>
<keyword evidence="3 5" id="KW-0342">GTP-binding</keyword>
<dbReference type="InterPro" id="IPR018316">
    <property type="entry name" value="Tubulin/FtsZ_2-layer-sand-dom"/>
</dbReference>
<keyword evidence="11" id="KW-1185">Reference proteome</keyword>